<feature type="transmembrane region" description="Helical" evidence="9">
    <location>
        <begin position="997"/>
        <end position="1015"/>
    </location>
</feature>
<dbReference type="InterPro" id="IPR050510">
    <property type="entry name" value="Cation_transp_ATPase_P-type"/>
</dbReference>
<evidence type="ECO:0000313" key="12">
    <source>
        <dbReference type="WBParaSite" id="MBELARI_LOCUS10845"/>
    </source>
</evidence>
<dbReference type="InterPro" id="IPR059000">
    <property type="entry name" value="ATPase_P-type_domA"/>
</dbReference>
<keyword evidence="11" id="KW-1185">Reference proteome</keyword>
<organism evidence="11 12">
    <name type="scientific">Mesorhabditis belari</name>
    <dbReference type="NCBI Taxonomy" id="2138241"/>
    <lineage>
        <taxon>Eukaryota</taxon>
        <taxon>Metazoa</taxon>
        <taxon>Ecdysozoa</taxon>
        <taxon>Nematoda</taxon>
        <taxon>Chromadorea</taxon>
        <taxon>Rhabditida</taxon>
        <taxon>Rhabditina</taxon>
        <taxon>Rhabditomorpha</taxon>
        <taxon>Rhabditoidea</taxon>
        <taxon>Rhabditidae</taxon>
        <taxon>Mesorhabditinae</taxon>
        <taxon>Mesorhabditis</taxon>
    </lineage>
</organism>
<dbReference type="Gene3D" id="3.40.50.1000">
    <property type="entry name" value="HAD superfamily/HAD-like"/>
    <property type="match status" value="1"/>
</dbReference>
<dbReference type="PRINTS" id="PR00119">
    <property type="entry name" value="CATATPASE"/>
</dbReference>
<dbReference type="SUPFAM" id="SSF81653">
    <property type="entry name" value="Calcium ATPase, transduction domain A"/>
    <property type="match status" value="1"/>
</dbReference>
<dbReference type="GO" id="GO:0005391">
    <property type="term" value="F:P-type sodium:potassium-exchanging transporter activity"/>
    <property type="evidence" value="ECO:0007669"/>
    <property type="project" value="TreeGrafter"/>
</dbReference>
<sequence length="1065" mass="118878">MTTLQSKPSVRDFKEWLKQKAHEDKGNDGLSREKDSSIASTNSSIERDHSYPDIFEHTLTIEQLADQFPLSRINVGKPERSLGLNKDEAYGKLESTGKNVISQKDSRSTLCLFAKQFLQTFRFLLLVTALLCSIIYILDTTKVSQLYLAVIIFAVLIAMSLLSYHQERSAVKQVSGFQTMLSTSCIVVREGTSIRVASETLVVGDLVKIRPGTRVSADIRLLHATSLRLDTSWITGELEPLPFFEDTSERETPALEAQNIALNGCQCISGEAIGVVIKTGNETILGRLFQRSCFDAKHSSRLSRDHSRFCRFIAILSVLMATITFCIGITITHLNGILNVFINGFLIVIVANVPQGLPVTLTAQLVIVARKLANLNLFLKKLDVSETLGTTSVLLCDKTGVMTDNNIVVTHLWYNGRTHSVEDLLPLVTPLIERPQIESYEGSLRRALQTMALCNRAQLENLITVHRDHTQKTSFLNQTIRSIRELTNGDAQKKMSRVSDYEMGRDPYYPSFTGHPTDKAILRVVQDLTSVIDLRAKWDIVFEVPFNKSRRWSIVIAREFEDARAEEDEIICFYAFLKGAPEDVIEKCSHVLESDEEMNIDELFLIKFKEAYTQFARNGQSCIALAMGNFEAAAGTEFSNNLRNFLQDGFTLVGMCGMSDPPRVETRKHIQTITEAQIKMHMVTGDHPRAAASVAELVGMGLQAEVCVVSGDVLASLSVTEWDVLLSQSHVVFARTSPEQKEKIVEECIKRGETVCATGDGLLDAPALRAAHIGIAIEAAGGIFAKEAADVLVTGGNLRHIVSGIEYGRLLFENLKKTIAYTLAHLLPELFPVVLTFVMGWPLALSTMQVLTIDLLTELPPSISLIYESPERDLMKKAPRKSSQHLVSRSLLVYSYLFAGSILTIGCLLAYLSVFWHYGISISELNYSMEKHWTHGSEKLLTQAGFLYDGKNQEKIHRQASAAYQIALVGAQMIHLLNCRTRRLSLFTHNLPKIQTAVAILLSLLLLSSCIYVPGMNQIVGVEAPPTFVWMFPLVTGVALTIFNEIRKYFIRRAPKHRFVRLIKW</sequence>
<feature type="transmembrane region" description="Helical" evidence="9">
    <location>
        <begin position="120"/>
        <end position="138"/>
    </location>
</feature>
<evidence type="ECO:0000256" key="6">
    <source>
        <dbReference type="ARBA" id="ARBA00022989"/>
    </source>
</evidence>
<keyword evidence="3 9" id="KW-0812">Transmembrane</keyword>
<dbReference type="GO" id="GO:0005886">
    <property type="term" value="C:plasma membrane"/>
    <property type="evidence" value="ECO:0007669"/>
    <property type="project" value="UniProtKB-SubCell"/>
</dbReference>
<feature type="domain" description="Cation-transporting P-type ATPase N-terminal" evidence="10">
    <location>
        <begin position="55"/>
        <end position="137"/>
    </location>
</feature>
<dbReference type="InterPro" id="IPR036412">
    <property type="entry name" value="HAD-like_sf"/>
</dbReference>
<feature type="transmembrane region" description="Helical" evidence="9">
    <location>
        <begin position="819"/>
        <end position="844"/>
    </location>
</feature>
<evidence type="ECO:0000256" key="8">
    <source>
        <dbReference type="SAM" id="MobiDB-lite"/>
    </source>
</evidence>
<dbReference type="Proteomes" id="UP000887575">
    <property type="component" value="Unassembled WGS sequence"/>
</dbReference>
<feature type="compositionally biased region" description="Basic and acidic residues" evidence="8">
    <location>
        <begin position="9"/>
        <end position="36"/>
    </location>
</feature>
<feature type="transmembrane region" description="Helical" evidence="9">
    <location>
        <begin position="891"/>
        <end position="918"/>
    </location>
</feature>
<dbReference type="GO" id="GO:0016887">
    <property type="term" value="F:ATP hydrolysis activity"/>
    <property type="evidence" value="ECO:0007669"/>
    <property type="project" value="InterPro"/>
</dbReference>
<evidence type="ECO:0000256" key="2">
    <source>
        <dbReference type="ARBA" id="ARBA00022475"/>
    </source>
</evidence>
<dbReference type="InterPro" id="IPR004014">
    <property type="entry name" value="ATPase_P-typ_cation-transptr_N"/>
</dbReference>
<dbReference type="Gene3D" id="2.70.150.10">
    <property type="entry name" value="Calcium-transporting ATPase, cytoplasmic transduction domain A"/>
    <property type="match status" value="1"/>
</dbReference>
<dbReference type="GO" id="GO:0036376">
    <property type="term" value="P:sodium ion export across plasma membrane"/>
    <property type="evidence" value="ECO:0007669"/>
    <property type="project" value="TreeGrafter"/>
</dbReference>
<dbReference type="NCBIfam" id="TIGR01494">
    <property type="entry name" value="ATPase_P-type"/>
    <property type="match status" value="2"/>
</dbReference>
<dbReference type="WBParaSite" id="MBELARI_LOCUS10845">
    <property type="protein sequence ID" value="MBELARI_LOCUS10845"/>
    <property type="gene ID" value="MBELARI_LOCUS10845"/>
</dbReference>
<dbReference type="AlphaFoldDB" id="A0AAF3EAA4"/>
<evidence type="ECO:0000256" key="7">
    <source>
        <dbReference type="ARBA" id="ARBA00023136"/>
    </source>
</evidence>
<protein>
    <submittedName>
        <fullName evidence="12">Cation-transporting P-type ATPase N-terminal domain-containing protein</fullName>
    </submittedName>
</protein>
<dbReference type="GO" id="GO:0006883">
    <property type="term" value="P:intracellular sodium ion homeostasis"/>
    <property type="evidence" value="ECO:0007669"/>
    <property type="project" value="TreeGrafter"/>
</dbReference>
<dbReference type="Pfam" id="PF00122">
    <property type="entry name" value="E1-E2_ATPase"/>
    <property type="match status" value="1"/>
</dbReference>
<evidence type="ECO:0000256" key="5">
    <source>
        <dbReference type="ARBA" id="ARBA00022840"/>
    </source>
</evidence>
<dbReference type="Gene3D" id="3.40.1110.10">
    <property type="entry name" value="Calcium-transporting ATPase, cytoplasmic domain N"/>
    <property type="match status" value="1"/>
</dbReference>
<dbReference type="InterPro" id="IPR001757">
    <property type="entry name" value="P_typ_ATPase"/>
</dbReference>
<keyword evidence="5" id="KW-0067">ATP-binding</keyword>
<keyword evidence="7 9" id="KW-0472">Membrane</keyword>
<dbReference type="GO" id="GO:1902600">
    <property type="term" value="P:proton transmembrane transport"/>
    <property type="evidence" value="ECO:0007669"/>
    <property type="project" value="TreeGrafter"/>
</dbReference>
<dbReference type="PANTHER" id="PTHR43294">
    <property type="entry name" value="SODIUM/POTASSIUM-TRANSPORTING ATPASE SUBUNIT ALPHA"/>
    <property type="match status" value="1"/>
</dbReference>
<accession>A0AAF3EAA4</accession>
<reference evidence="12" key="1">
    <citation type="submission" date="2024-02" db="UniProtKB">
        <authorList>
            <consortium name="WormBaseParasite"/>
        </authorList>
    </citation>
    <scope>IDENTIFICATION</scope>
</reference>
<evidence type="ECO:0000313" key="11">
    <source>
        <dbReference type="Proteomes" id="UP000887575"/>
    </source>
</evidence>
<comment type="subcellular location">
    <subcellularLocation>
        <location evidence="1">Cell membrane</location>
        <topology evidence="1">Multi-pass membrane protein</topology>
    </subcellularLocation>
</comment>
<keyword evidence="2" id="KW-1003">Cell membrane</keyword>
<dbReference type="InterPro" id="IPR023298">
    <property type="entry name" value="ATPase_P-typ_TM_dom_sf"/>
</dbReference>
<dbReference type="InterPro" id="IPR023299">
    <property type="entry name" value="ATPase_P-typ_cyto_dom_N"/>
</dbReference>
<dbReference type="PRINTS" id="PR00120">
    <property type="entry name" value="HATPASE"/>
</dbReference>
<evidence type="ECO:0000259" key="10">
    <source>
        <dbReference type="SMART" id="SM00831"/>
    </source>
</evidence>
<feature type="transmembrane region" description="Helical" evidence="9">
    <location>
        <begin position="1027"/>
        <end position="1046"/>
    </location>
</feature>
<dbReference type="InterPro" id="IPR006068">
    <property type="entry name" value="ATPase_P-typ_cation-transptr_C"/>
</dbReference>
<keyword evidence="6 9" id="KW-1133">Transmembrane helix</keyword>
<dbReference type="Pfam" id="PF00689">
    <property type="entry name" value="Cation_ATPase_C"/>
    <property type="match status" value="1"/>
</dbReference>
<dbReference type="InterPro" id="IPR023214">
    <property type="entry name" value="HAD_sf"/>
</dbReference>
<proteinExistence type="predicted"/>
<feature type="transmembrane region" description="Helical" evidence="9">
    <location>
        <begin position="309"/>
        <end position="331"/>
    </location>
</feature>
<dbReference type="SUPFAM" id="SSF81660">
    <property type="entry name" value="Metal cation-transporting ATPase, ATP-binding domain N"/>
    <property type="match status" value="1"/>
</dbReference>
<dbReference type="GO" id="GO:0030007">
    <property type="term" value="P:intracellular potassium ion homeostasis"/>
    <property type="evidence" value="ECO:0007669"/>
    <property type="project" value="TreeGrafter"/>
</dbReference>
<dbReference type="InterPro" id="IPR008250">
    <property type="entry name" value="ATPase_P-typ_transduc_dom_A_sf"/>
</dbReference>
<feature type="region of interest" description="Disordered" evidence="8">
    <location>
        <begin position="1"/>
        <end position="44"/>
    </location>
</feature>
<evidence type="ECO:0000256" key="9">
    <source>
        <dbReference type="SAM" id="Phobius"/>
    </source>
</evidence>
<dbReference type="GO" id="GO:1990573">
    <property type="term" value="P:potassium ion import across plasma membrane"/>
    <property type="evidence" value="ECO:0007669"/>
    <property type="project" value="TreeGrafter"/>
</dbReference>
<feature type="transmembrane region" description="Helical" evidence="9">
    <location>
        <begin position="144"/>
        <end position="164"/>
    </location>
</feature>
<dbReference type="Pfam" id="PF00690">
    <property type="entry name" value="Cation_ATPase_N"/>
    <property type="match status" value="1"/>
</dbReference>
<dbReference type="SUPFAM" id="SSF56784">
    <property type="entry name" value="HAD-like"/>
    <property type="match status" value="1"/>
</dbReference>
<name>A0AAF3EAA4_9BILA</name>
<evidence type="ECO:0000256" key="3">
    <source>
        <dbReference type="ARBA" id="ARBA00022692"/>
    </source>
</evidence>
<dbReference type="Gene3D" id="1.20.1110.10">
    <property type="entry name" value="Calcium-transporting ATPase, transmembrane domain"/>
    <property type="match status" value="1"/>
</dbReference>
<dbReference type="SMART" id="SM00831">
    <property type="entry name" value="Cation_ATPase_N"/>
    <property type="match status" value="1"/>
</dbReference>
<dbReference type="PANTHER" id="PTHR43294:SF21">
    <property type="entry name" value="CATION TRANSPORTING ATPASE"/>
    <property type="match status" value="1"/>
</dbReference>
<keyword evidence="4" id="KW-0547">Nucleotide-binding</keyword>
<dbReference type="SUPFAM" id="SSF81665">
    <property type="entry name" value="Calcium ATPase, transmembrane domain M"/>
    <property type="match status" value="1"/>
</dbReference>
<dbReference type="GO" id="GO:0005524">
    <property type="term" value="F:ATP binding"/>
    <property type="evidence" value="ECO:0007669"/>
    <property type="project" value="UniProtKB-KW"/>
</dbReference>
<dbReference type="Pfam" id="PF13246">
    <property type="entry name" value="Cation_ATPase"/>
    <property type="match status" value="1"/>
</dbReference>
<evidence type="ECO:0000256" key="4">
    <source>
        <dbReference type="ARBA" id="ARBA00022741"/>
    </source>
</evidence>
<evidence type="ECO:0000256" key="1">
    <source>
        <dbReference type="ARBA" id="ARBA00004651"/>
    </source>
</evidence>